<comment type="caution">
    <text evidence="2">The sequence shown here is derived from an EMBL/GenBank/DDBJ whole genome shotgun (WGS) entry which is preliminary data.</text>
</comment>
<dbReference type="InterPro" id="IPR025669">
    <property type="entry name" value="AAA_dom"/>
</dbReference>
<dbReference type="Gene3D" id="3.40.50.300">
    <property type="entry name" value="P-loop containing nucleotide triphosphate hydrolases"/>
    <property type="match status" value="1"/>
</dbReference>
<accession>A0A0A3AAI3</accession>
<name>A0A0A3AAI3_9PAST</name>
<dbReference type="SUPFAM" id="SSF52540">
    <property type="entry name" value="P-loop containing nucleoside triphosphate hydrolases"/>
    <property type="match status" value="1"/>
</dbReference>
<dbReference type="RefSeq" id="WP_021462016.1">
    <property type="nucleotide sequence ID" value="NZ_JPJQ01000001.1"/>
</dbReference>
<organism evidence="2 3">
    <name type="scientific">Gallibacterium anatis 4895</name>
    <dbReference type="NCBI Taxonomy" id="1396510"/>
    <lineage>
        <taxon>Bacteria</taxon>
        <taxon>Pseudomonadati</taxon>
        <taxon>Pseudomonadota</taxon>
        <taxon>Gammaproteobacteria</taxon>
        <taxon>Pasteurellales</taxon>
        <taxon>Pasteurellaceae</taxon>
        <taxon>Gallibacterium</taxon>
    </lineage>
</organism>
<dbReference type="Pfam" id="PF13614">
    <property type="entry name" value="AAA_31"/>
    <property type="match status" value="1"/>
</dbReference>
<evidence type="ECO:0000313" key="2">
    <source>
        <dbReference type="EMBL" id="KGQ64080.1"/>
    </source>
</evidence>
<dbReference type="InterPro" id="IPR027417">
    <property type="entry name" value="P-loop_NTPase"/>
</dbReference>
<dbReference type="AlphaFoldDB" id="A0A0A3AAI3"/>
<dbReference type="InterPro" id="IPR050678">
    <property type="entry name" value="DNA_Partitioning_ATPase"/>
</dbReference>
<dbReference type="Proteomes" id="UP000030554">
    <property type="component" value="Unassembled WGS sequence"/>
</dbReference>
<protein>
    <submittedName>
        <fullName evidence="2">Chromosome partitioning protein ParA</fullName>
    </submittedName>
</protein>
<evidence type="ECO:0000259" key="1">
    <source>
        <dbReference type="Pfam" id="PF13614"/>
    </source>
</evidence>
<feature type="domain" description="AAA" evidence="1">
    <location>
        <begin position="6"/>
        <end position="156"/>
    </location>
</feature>
<proteinExistence type="predicted"/>
<sequence length="272" mass="30399">MKKSFILTVLSTKGGVTKTTNAANISAFCADHGLKVLMIDTDVQPSLSSYYQLDYTAPGGIYEFLINKNLNPDEIISHTIIPNLDLIKSNDPTGRISLLLRNAPDGVIRFNHLLQQITGYDLIVIDTRGTRDITLEMSVLASDLILSPLLPELLSTREFLRGTLSLYADLNTYTAFGLKLPPIKAVANRVDNTNDARDVIAQLHHIFSEPQFKQQGYEVDFLPLSIPSRVAYREANTLCTPIHRYKSSEYLTMKALCSALFPQFSHYFVGEK</sequence>
<reference evidence="2 3" key="1">
    <citation type="submission" date="2014-07" db="EMBL/GenBank/DDBJ databases">
        <title>Chaperone-usher fimbriae in a diverse selection of Gallibacterium genomes.</title>
        <authorList>
            <person name="Kudirkiene E."/>
            <person name="Bager R.J."/>
            <person name="Johnson T.J."/>
            <person name="Bojesen A.M."/>
        </authorList>
    </citation>
    <scope>NUCLEOTIDE SEQUENCE [LARGE SCALE GENOMIC DNA]</scope>
    <source>
        <strain evidence="2 3">4895</strain>
    </source>
</reference>
<dbReference type="PANTHER" id="PTHR13696">
    <property type="entry name" value="P-LOOP CONTAINING NUCLEOSIDE TRIPHOSPHATE HYDROLASE"/>
    <property type="match status" value="1"/>
</dbReference>
<gene>
    <name evidence="2" type="ORF">IO48_00270</name>
</gene>
<dbReference type="EMBL" id="JPJQ01000001">
    <property type="protein sequence ID" value="KGQ64080.1"/>
    <property type="molecule type" value="Genomic_DNA"/>
</dbReference>
<dbReference type="PANTHER" id="PTHR13696:SF96">
    <property type="entry name" value="COBQ_COBB_MIND_PARA NUCLEOTIDE BINDING DOMAIN-CONTAINING PROTEIN"/>
    <property type="match status" value="1"/>
</dbReference>
<evidence type="ECO:0000313" key="3">
    <source>
        <dbReference type="Proteomes" id="UP000030554"/>
    </source>
</evidence>